<accession>A0AB37UPS3</accession>
<sequence>MIQIKPFIKHQAICCHCGATINSNDIIWQGMQILYKFSCVACDSEILEDLKFGHAINYPCQVNLTQNKYWCNSSSNNHIAKTWLGEPLLKSLKSPIEDLKIAVEIFNRCKNTIILNCIDSYYGHCILKLLNAQRHLENKSDKGLIVIVPKFLRWMVPEGVAEVWTVDISLRNGQCYYPKLNDFIQKESTRFEEIHISEAYSHPSRFDITKFTKILKHSFTKESYKVTFIWREDRLWSNFLLFRILKKLKLTWLLVWIQNWRVRTLFQQMRFKLPLASFAVVGLGKKTKFPQWIEDLRVETFDEATERAVCQIYSESRLVIGIHGSNMLLPSGHAGMTLDLMPLERWGNFAQDILYQENDSRLAAFKYRYLPLQTCIPDLAHIASSMILKSSGFNLSMTVDKTL</sequence>
<gene>
    <name evidence="1" type="ORF">DSM107010_13820</name>
</gene>
<evidence type="ECO:0000313" key="2">
    <source>
        <dbReference type="Proteomes" id="UP000282574"/>
    </source>
</evidence>
<dbReference type="AlphaFoldDB" id="A0AB37UPS3"/>
<protein>
    <submittedName>
        <fullName evidence="1">Uncharacterized protein</fullName>
    </submittedName>
</protein>
<proteinExistence type="predicted"/>
<dbReference type="RefSeq" id="WP_106168342.1">
    <property type="nucleotide sequence ID" value="NZ_JAVKZF010000003.1"/>
</dbReference>
<keyword evidence="2" id="KW-1185">Reference proteome</keyword>
<organism evidence="1 2">
    <name type="scientific">Chroococcidiopsis cubana SAG 39.79</name>
    <dbReference type="NCBI Taxonomy" id="388085"/>
    <lineage>
        <taxon>Bacteria</taxon>
        <taxon>Bacillati</taxon>
        <taxon>Cyanobacteriota</taxon>
        <taxon>Cyanophyceae</taxon>
        <taxon>Chroococcidiopsidales</taxon>
        <taxon>Chroococcidiopsidaceae</taxon>
        <taxon>Chroococcidiopsis</taxon>
    </lineage>
</organism>
<reference evidence="1 2" key="1">
    <citation type="journal article" date="2019" name="Genome Biol. Evol.">
        <title>Day and night: Metabolic profiles and evolutionary relationships of six axenic non-marine cyanobacteria.</title>
        <authorList>
            <person name="Will S.E."/>
            <person name="Henke P."/>
            <person name="Boedeker C."/>
            <person name="Huang S."/>
            <person name="Brinkmann H."/>
            <person name="Rohde M."/>
            <person name="Jarek M."/>
            <person name="Friedl T."/>
            <person name="Seufert S."/>
            <person name="Schumacher M."/>
            <person name="Overmann J."/>
            <person name="Neumann-Schaal M."/>
            <person name="Petersen J."/>
        </authorList>
    </citation>
    <scope>NUCLEOTIDE SEQUENCE [LARGE SCALE GENOMIC DNA]</scope>
    <source>
        <strain evidence="1 2">SAG 39.79</strain>
    </source>
</reference>
<comment type="caution">
    <text evidence="1">The sequence shown here is derived from an EMBL/GenBank/DDBJ whole genome shotgun (WGS) entry which is preliminary data.</text>
</comment>
<name>A0AB37UPS3_9CYAN</name>
<dbReference type="Proteomes" id="UP000282574">
    <property type="component" value="Unassembled WGS sequence"/>
</dbReference>
<dbReference type="EMBL" id="RSCK01000007">
    <property type="protein sequence ID" value="RUT13427.1"/>
    <property type="molecule type" value="Genomic_DNA"/>
</dbReference>
<evidence type="ECO:0000313" key="1">
    <source>
        <dbReference type="EMBL" id="RUT13427.1"/>
    </source>
</evidence>